<keyword evidence="1" id="KW-1133">Transmembrane helix</keyword>
<dbReference type="CTD" id="9800479"/>
<evidence type="ECO:0000313" key="4">
    <source>
        <dbReference type="Proteomes" id="UP000483820"/>
    </source>
</evidence>
<dbReference type="Proteomes" id="UP000483820">
    <property type="component" value="Chromosome IV"/>
</dbReference>
<proteinExistence type="predicted"/>
<dbReference type="AlphaFoldDB" id="A0A6A5GMN1"/>
<gene>
    <name evidence="3" type="ORF">GCK72_013020</name>
</gene>
<name>A0A6A5GMN1_CAERE</name>
<feature type="signal peptide" evidence="2">
    <location>
        <begin position="1"/>
        <end position="18"/>
    </location>
</feature>
<keyword evidence="2" id="KW-0732">Signal</keyword>
<reference evidence="3 4" key="1">
    <citation type="submission" date="2019-12" db="EMBL/GenBank/DDBJ databases">
        <title>Chromosome-level assembly of the Caenorhabditis remanei genome.</title>
        <authorList>
            <person name="Teterina A.A."/>
            <person name="Willis J.H."/>
            <person name="Phillips P.C."/>
        </authorList>
    </citation>
    <scope>NUCLEOTIDE SEQUENCE [LARGE SCALE GENOMIC DNA]</scope>
    <source>
        <strain evidence="3 4">PX506</strain>
        <tissue evidence="3">Whole organism</tissue>
    </source>
</reference>
<accession>A0A6A5GMN1</accession>
<dbReference type="EMBL" id="WUAV01000004">
    <property type="protein sequence ID" value="KAF1756567.1"/>
    <property type="molecule type" value="Genomic_DNA"/>
</dbReference>
<dbReference type="KEGG" id="crq:GCK72_013020"/>
<evidence type="ECO:0000256" key="2">
    <source>
        <dbReference type="SAM" id="SignalP"/>
    </source>
</evidence>
<comment type="caution">
    <text evidence="3">The sequence shown here is derived from an EMBL/GenBank/DDBJ whole genome shotgun (WGS) entry which is preliminary data.</text>
</comment>
<protein>
    <submittedName>
        <fullName evidence="3">Uncharacterized protein</fullName>
    </submittedName>
</protein>
<keyword evidence="1" id="KW-0472">Membrane</keyword>
<feature type="transmembrane region" description="Helical" evidence="1">
    <location>
        <begin position="271"/>
        <end position="295"/>
    </location>
</feature>
<dbReference type="RefSeq" id="XP_003092666.2">
    <property type="nucleotide sequence ID" value="XM_003092618.2"/>
</dbReference>
<sequence length="330" mass="37078">MTLNTFILIFLIIPLISSSSSMNRVKSLKLELTNETDSLQWELDLAEMAGYALEANALIKFEVNTTEPITFSLNKCMDMILTKDRPFQTVTLFFGVPWLQYFVKDSTEKCLHGYSELTLEMHFGSKNTSGFVEFSEVVFAPSHLKELQPSIVPIGGHGQVVQTFSMGTLIKNAMFQRNTTTLVAIYNYTDVDPILVGFGKCGVQPSTFDFVGGRPFLIRGELLDHLYRLSTLYCHQDPYEYTLEVSISAPTAPLDGAIAFELLAYQTPNEVWGYIKALITILAIIVAVALIKIAVSMKNEPLEDKKSGEDNNLMAREPETEMVEFHRIEE</sequence>
<evidence type="ECO:0000313" key="3">
    <source>
        <dbReference type="EMBL" id="KAF1756567.1"/>
    </source>
</evidence>
<dbReference type="GeneID" id="9800479"/>
<feature type="chain" id="PRO_5025596792" evidence="2">
    <location>
        <begin position="19"/>
        <end position="330"/>
    </location>
</feature>
<organism evidence="3 4">
    <name type="scientific">Caenorhabditis remanei</name>
    <name type="common">Caenorhabditis vulgaris</name>
    <dbReference type="NCBI Taxonomy" id="31234"/>
    <lineage>
        <taxon>Eukaryota</taxon>
        <taxon>Metazoa</taxon>
        <taxon>Ecdysozoa</taxon>
        <taxon>Nematoda</taxon>
        <taxon>Chromadorea</taxon>
        <taxon>Rhabditida</taxon>
        <taxon>Rhabditina</taxon>
        <taxon>Rhabditomorpha</taxon>
        <taxon>Rhabditoidea</taxon>
        <taxon>Rhabditidae</taxon>
        <taxon>Peloderinae</taxon>
        <taxon>Caenorhabditis</taxon>
    </lineage>
</organism>
<keyword evidence="1" id="KW-0812">Transmembrane</keyword>
<evidence type="ECO:0000256" key="1">
    <source>
        <dbReference type="SAM" id="Phobius"/>
    </source>
</evidence>